<protein>
    <recommendedName>
        <fullName evidence="2">3D domain-containing protein</fullName>
    </recommendedName>
</protein>
<feature type="non-terminal residue" evidence="1">
    <location>
        <position position="1"/>
    </location>
</feature>
<reference evidence="1" key="1">
    <citation type="journal article" date="2014" name="Front. Microbiol.">
        <title>High frequency of phylogenetically diverse reductive dehalogenase-homologous genes in deep subseafloor sedimentary metagenomes.</title>
        <authorList>
            <person name="Kawai M."/>
            <person name="Futagami T."/>
            <person name="Toyoda A."/>
            <person name="Takaki Y."/>
            <person name="Nishi S."/>
            <person name="Hori S."/>
            <person name="Arai W."/>
            <person name="Tsubouchi T."/>
            <person name="Morono Y."/>
            <person name="Uchiyama I."/>
            <person name="Ito T."/>
            <person name="Fujiyama A."/>
            <person name="Inagaki F."/>
            <person name="Takami H."/>
        </authorList>
    </citation>
    <scope>NUCLEOTIDE SEQUENCE</scope>
    <source>
        <strain evidence="1">Expedition CK06-06</strain>
    </source>
</reference>
<evidence type="ECO:0008006" key="2">
    <source>
        <dbReference type="Google" id="ProtNLM"/>
    </source>
</evidence>
<gene>
    <name evidence="1" type="ORF">S01H4_17797</name>
</gene>
<name>X0Z6J8_9ZZZZ</name>
<comment type="caution">
    <text evidence="1">The sequence shown here is derived from an EMBL/GenBank/DDBJ whole genome shotgun (WGS) entry which is preliminary data.</text>
</comment>
<sequence>AIKKWRIDLCFDTLQEAKEWGVKLVKVYVLEGK</sequence>
<dbReference type="EMBL" id="BART01007858">
    <property type="protein sequence ID" value="GAG64729.1"/>
    <property type="molecule type" value="Genomic_DNA"/>
</dbReference>
<dbReference type="AlphaFoldDB" id="X0Z6J8"/>
<organism evidence="1">
    <name type="scientific">marine sediment metagenome</name>
    <dbReference type="NCBI Taxonomy" id="412755"/>
    <lineage>
        <taxon>unclassified sequences</taxon>
        <taxon>metagenomes</taxon>
        <taxon>ecological metagenomes</taxon>
    </lineage>
</organism>
<accession>X0Z6J8</accession>
<proteinExistence type="predicted"/>
<evidence type="ECO:0000313" key="1">
    <source>
        <dbReference type="EMBL" id="GAG64729.1"/>
    </source>
</evidence>